<dbReference type="Pfam" id="PF18962">
    <property type="entry name" value="Por_Secre_tail"/>
    <property type="match status" value="1"/>
</dbReference>
<dbReference type="PROSITE" id="PS51257">
    <property type="entry name" value="PROKAR_LIPOPROTEIN"/>
    <property type="match status" value="1"/>
</dbReference>
<protein>
    <submittedName>
        <fullName evidence="2">Por secretion system C-terminal sorting domain</fullName>
    </submittedName>
</protein>
<sequence length="122" mass="13678">MKKVIPIVLFFVLNVLLACASKVVEITPPQTGKLFENHQISVSLPYPYPANESVTFQYQLFQNVEARIVLYDVLGNEVASYRLSAENNRLSISTAELKTGMYLYSLVLEGKNVATKKLLVSH</sequence>
<evidence type="ECO:0000313" key="3">
    <source>
        <dbReference type="Proteomes" id="UP000233387"/>
    </source>
</evidence>
<keyword evidence="3" id="KW-1185">Reference proteome</keyword>
<organism evidence="2 3">
    <name type="scientific">Raineya orbicola</name>
    <dbReference type="NCBI Taxonomy" id="2016530"/>
    <lineage>
        <taxon>Bacteria</taxon>
        <taxon>Pseudomonadati</taxon>
        <taxon>Bacteroidota</taxon>
        <taxon>Cytophagia</taxon>
        <taxon>Cytophagales</taxon>
        <taxon>Raineyaceae</taxon>
        <taxon>Raineya</taxon>
    </lineage>
</organism>
<feature type="domain" description="Secretion system C-terminal sorting" evidence="1">
    <location>
        <begin position="46"/>
        <end position="120"/>
    </location>
</feature>
<reference evidence="2 3" key="1">
    <citation type="submission" date="2017-06" db="EMBL/GenBank/DDBJ databases">
        <title>Raineya orbicola gen. nov., sp. nov. a slightly thermophilic bacterium of the phylum Bacteroidetes and the description of Raineyaceae fam. nov.</title>
        <authorList>
            <person name="Albuquerque L."/>
            <person name="Polonia A.R.M."/>
            <person name="Barroso C."/>
            <person name="Froufe H.J.C."/>
            <person name="Lage O."/>
            <person name="Lobo-Da-Cunha A."/>
            <person name="Egas C."/>
            <person name="Da Costa M.S."/>
        </authorList>
    </citation>
    <scope>NUCLEOTIDE SEQUENCE [LARGE SCALE GENOMIC DNA]</scope>
    <source>
        <strain evidence="2 3">SPSPC-11</strain>
    </source>
</reference>
<dbReference type="NCBIfam" id="TIGR04183">
    <property type="entry name" value="Por_Secre_tail"/>
    <property type="match status" value="1"/>
</dbReference>
<dbReference type="InterPro" id="IPR026444">
    <property type="entry name" value="Secre_tail"/>
</dbReference>
<comment type="caution">
    <text evidence="2">The sequence shown here is derived from an EMBL/GenBank/DDBJ whole genome shotgun (WGS) entry which is preliminary data.</text>
</comment>
<accession>A0A2N3IJ22</accession>
<gene>
    <name evidence="2" type="ORF">Rain11_0686</name>
</gene>
<dbReference type="OrthoDB" id="1522390at2"/>
<dbReference type="EMBL" id="NKXO01000008">
    <property type="protein sequence ID" value="PKQ70307.1"/>
    <property type="molecule type" value="Genomic_DNA"/>
</dbReference>
<name>A0A2N3IJ22_9BACT</name>
<dbReference type="Proteomes" id="UP000233387">
    <property type="component" value="Unassembled WGS sequence"/>
</dbReference>
<dbReference type="AlphaFoldDB" id="A0A2N3IJ22"/>
<evidence type="ECO:0000313" key="2">
    <source>
        <dbReference type="EMBL" id="PKQ70307.1"/>
    </source>
</evidence>
<dbReference type="RefSeq" id="WP_101357949.1">
    <property type="nucleotide sequence ID" value="NZ_NKXO01000008.1"/>
</dbReference>
<evidence type="ECO:0000259" key="1">
    <source>
        <dbReference type="Pfam" id="PF18962"/>
    </source>
</evidence>
<proteinExistence type="predicted"/>